<feature type="chain" id="PRO_5038556893" description="Phosphate-binding protein" evidence="6">
    <location>
        <begin position="27"/>
        <end position="387"/>
    </location>
</feature>
<dbReference type="EMBL" id="RKHQ01000001">
    <property type="protein sequence ID" value="ROR97252.1"/>
    <property type="molecule type" value="Genomic_DNA"/>
</dbReference>
<dbReference type="GO" id="GO:0043190">
    <property type="term" value="C:ATP-binding cassette (ABC) transporter complex"/>
    <property type="evidence" value="ECO:0007669"/>
    <property type="project" value="InterPro"/>
</dbReference>
<comment type="similarity">
    <text evidence="1 4">Belongs to the PstS family.</text>
</comment>
<name>A0A3N2DC16_9MICO</name>
<reference evidence="8 9" key="1">
    <citation type="submission" date="2018-11" db="EMBL/GenBank/DDBJ databases">
        <title>Sequencing the genomes of 1000 actinobacteria strains.</title>
        <authorList>
            <person name="Klenk H.-P."/>
        </authorList>
    </citation>
    <scope>NUCLEOTIDE SEQUENCE [LARGE SCALE GENOMIC DNA]</scope>
    <source>
        <strain evidence="8 9">DSM 13521</strain>
    </source>
</reference>
<dbReference type="PROSITE" id="PS51257">
    <property type="entry name" value="PROKAR_LIPOPROTEIN"/>
    <property type="match status" value="1"/>
</dbReference>
<accession>A0A3N2DC16</accession>
<evidence type="ECO:0000256" key="1">
    <source>
        <dbReference type="ARBA" id="ARBA00008725"/>
    </source>
</evidence>
<dbReference type="AlphaFoldDB" id="A0A3N2DC16"/>
<comment type="caution">
    <text evidence="8">The sequence shown here is derived from an EMBL/GenBank/DDBJ whole genome shotgun (WGS) entry which is preliminary data.</text>
</comment>
<dbReference type="Pfam" id="PF12849">
    <property type="entry name" value="PBP_like_2"/>
    <property type="match status" value="1"/>
</dbReference>
<evidence type="ECO:0000259" key="7">
    <source>
        <dbReference type="Pfam" id="PF12849"/>
    </source>
</evidence>
<dbReference type="InterPro" id="IPR050962">
    <property type="entry name" value="Phosphate-bind_PstS"/>
</dbReference>
<dbReference type="InterPro" id="IPR005673">
    <property type="entry name" value="ABC_phos-bd_PstS"/>
</dbReference>
<dbReference type="PANTHER" id="PTHR42996">
    <property type="entry name" value="PHOSPHATE-BINDING PROTEIN PSTS"/>
    <property type="match status" value="1"/>
</dbReference>
<evidence type="ECO:0000256" key="3">
    <source>
        <dbReference type="ARBA" id="ARBA00022592"/>
    </source>
</evidence>
<dbReference type="OrthoDB" id="9801510at2"/>
<dbReference type="GO" id="GO:0035435">
    <property type="term" value="P:phosphate ion transmembrane transport"/>
    <property type="evidence" value="ECO:0007669"/>
    <property type="project" value="InterPro"/>
</dbReference>
<dbReference type="GO" id="GO:0042301">
    <property type="term" value="F:phosphate ion binding"/>
    <property type="evidence" value="ECO:0007669"/>
    <property type="project" value="InterPro"/>
</dbReference>
<sequence length="387" mass="39064">MKQSIRRGTYALAAAGLALVLASCGGGVTGGGDSSTDAGTDSPSTGSSEASTDSGSAPADLSGNLAGAGASSQAKAQEGWIAGFTEQYQGVTVSYDPQGSGGGRKQFISGGVLFAGTDSAFKQEELTEAAARCEGGEVVELPVYISPIAVVYNLPDVGVDHLQLTPETLAKIFRGDITTWDDAAIAADNPDATLPATAITVVNRSDDSGTTKNFTDYLHQTAPDVWTDEAEEAWPIASVQSGDGTSGMVTTVSSAVGAIGYADASQAGSLGTAALKVGDAFVPFSADAAAKAVDASPLTDDATDLRITYQLDRTTSEAGAYPLVLISYLAGCETYADASDAANVAAYFGYIASEAGQERSAQAAGTAPISDDLRTRVEAAIATISAS</sequence>
<evidence type="ECO:0000256" key="6">
    <source>
        <dbReference type="SAM" id="SignalP"/>
    </source>
</evidence>
<organism evidence="8 9">
    <name type="scientific">Salana multivorans</name>
    <dbReference type="NCBI Taxonomy" id="120377"/>
    <lineage>
        <taxon>Bacteria</taxon>
        <taxon>Bacillati</taxon>
        <taxon>Actinomycetota</taxon>
        <taxon>Actinomycetes</taxon>
        <taxon>Micrococcales</taxon>
        <taxon>Beutenbergiaceae</taxon>
        <taxon>Salana</taxon>
    </lineage>
</organism>
<keyword evidence="2 4" id="KW-0813">Transport</keyword>
<dbReference type="NCBIfam" id="TIGR00975">
    <property type="entry name" value="3a0107s03"/>
    <property type="match status" value="1"/>
</dbReference>
<dbReference type="InterPro" id="IPR024370">
    <property type="entry name" value="PBP_domain"/>
</dbReference>
<evidence type="ECO:0000313" key="9">
    <source>
        <dbReference type="Proteomes" id="UP000275356"/>
    </source>
</evidence>
<feature type="domain" description="PBP" evidence="7">
    <location>
        <begin position="56"/>
        <end position="354"/>
    </location>
</feature>
<evidence type="ECO:0000256" key="4">
    <source>
        <dbReference type="PIRNR" id="PIRNR002756"/>
    </source>
</evidence>
<protein>
    <recommendedName>
        <fullName evidence="4">Phosphate-binding protein</fullName>
    </recommendedName>
</protein>
<feature type="compositionally biased region" description="Low complexity" evidence="5">
    <location>
        <begin position="34"/>
        <end position="48"/>
    </location>
</feature>
<evidence type="ECO:0000256" key="2">
    <source>
        <dbReference type="ARBA" id="ARBA00022448"/>
    </source>
</evidence>
<dbReference type="Proteomes" id="UP000275356">
    <property type="component" value="Unassembled WGS sequence"/>
</dbReference>
<feature type="signal peptide" evidence="6">
    <location>
        <begin position="1"/>
        <end position="26"/>
    </location>
</feature>
<evidence type="ECO:0000313" key="8">
    <source>
        <dbReference type="EMBL" id="ROR97252.1"/>
    </source>
</evidence>
<gene>
    <name evidence="8" type="ORF">EDD28_1849</name>
</gene>
<dbReference type="PIRSF" id="PIRSF002756">
    <property type="entry name" value="PstS"/>
    <property type="match status" value="1"/>
</dbReference>
<dbReference type="Gene3D" id="3.40.190.10">
    <property type="entry name" value="Periplasmic binding protein-like II"/>
    <property type="match status" value="2"/>
</dbReference>
<dbReference type="PANTHER" id="PTHR42996:SF1">
    <property type="entry name" value="PHOSPHATE-BINDING PROTEIN PSTS"/>
    <property type="match status" value="1"/>
</dbReference>
<evidence type="ECO:0000256" key="5">
    <source>
        <dbReference type="SAM" id="MobiDB-lite"/>
    </source>
</evidence>
<dbReference type="RefSeq" id="WP_123739326.1">
    <property type="nucleotide sequence ID" value="NZ_RKHQ01000001.1"/>
</dbReference>
<keyword evidence="6" id="KW-0732">Signal</keyword>
<dbReference type="CDD" id="cd13565">
    <property type="entry name" value="PBP2_PstS"/>
    <property type="match status" value="1"/>
</dbReference>
<keyword evidence="3 4" id="KW-0592">Phosphate transport</keyword>
<feature type="region of interest" description="Disordered" evidence="5">
    <location>
        <begin position="29"/>
        <end position="68"/>
    </location>
</feature>
<proteinExistence type="inferred from homology"/>
<dbReference type="SUPFAM" id="SSF53850">
    <property type="entry name" value="Periplasmic binding protein-like II"/>
    <property type="match status" value="1"/>
</dbReference>
<keyword evidence="9" id="KW-1185">Reference proteome</keyword>